<proteinExistence type="predicted"/>
<dbReference type="STRING" id="1166018.FAES_2270"/>
<dbReference type="EMBL" id="HE796683">
    <property type="protein sequence ID" value="CCH00279.1"/>
    <property type="molecule type" value="Genomic_DNA"/>
</dbReference>
<organism evidence="1 2">
    <name type="scientific">Fibrella aestuarina BUZ 2</name>
    <dbReference type="NCBI Taxonomy" id="1166018"/>
    <lineage>
        <taxon>Bacteria</taxon>
        <taxon>Pseudomonadati</taxon>
        <taxon>Bacteroidota</taxon>
        <taxon>Cytophagia</taxon>
        <taxon>Cytophagales</taxon>
        <taxon>Spirosomataceae</taxon>
        <taxon>Fibrella</taxon>
    </lineage>
</organism>
<evidence type="ECO:0000313" key="1">
    <source>
        <dbReference type="EMBL" id="CCH00279.1"/>
    </source>
</evidence>
<dbReference type="RefSeq" id="WP_015331378.1">
    <property type="nucleotide sequence ID" value="NC_020054.1"/>
</dbReference>
<dbReference type="AlphaFoldDB" id="I0K826"/>
<evidence type="ECO:0000313" key="2">
    <source>
        <dbReference type="Proteomes" id="UP000011058"/>
    </source>
</evidence>
<dbReference type="KEGG" id="fae:FAES_2270"/>
<dbReference type="HOGENOM" id="CLU_3080082_0_0_10"/>
<gene>
    <name evidence="1" type="ORF">FAES_2270</name>
</gene>
<keyword evidence="2" id="KW-1185">Reference proteome</keyword>
<sequence length="52" mass="6088">MQNYITNPLTQHARVQTYQTYAARLLRAKLDERPDLVAHYRNKMATTLPARS</sequence>
<accession>I0K826</accession>
<dbReference type="Proteomes" id="UP000011058">
    <property type="component" value="Chromosome"/>
</dbReference>
<protein>
    <submittedName>
        <fullName evidence="1">Uncharacterized protein</fullName>
    </submittedName>
</protein>
<reference evidence="1 2" key="1">
    <citation type="journal article" date="2012" name="J. Bacteriol.">
        <title>Genome Sequence of Fibrella aestuarina BUZ 2T, a Filamentous Marine Bacterium.</title>
        <authorList>
            <person name="Filippini M."/>
            <person name="Qi W."/>
            <person name="Blom J."/>
            <person name="Goesmann A."/>
            <person name="Smits T.H."/>
            <person name="Bagheri H.C."/>
        </authorList>
    </citation>
    <scope>NUCLEOTIDE SEQUENCE [LARGE SCALE GENOMIC DNA]</scope>
    <source>
        <strain evidence="2">BUZ 2T</strain>
    </source>
</reference>
<name>I0K826_9BACT</name>